<dbReference type="InterPro" id="IPR005496">
    <property type="entry name" value="Integral_membrane_TerC"/>
</dbReference>
<keyword evidence="4 6" id="KW-1133">Transmembrane helix</keyword>
<feature type="transmembrane region" description="Helical" evidence="6">
    <location>
        <begin position="209"/>
        <end position="233"/>
    </location>
</feature>
<dbReference type="KEGG" id="roy:G3A56_00770"/>
<sequence length="327" mass="36163">MEFLLNDFLGTPTWMWAVFISLVLGLLALDLGVLHKNSKEIGIRESLLMSGFYIAIGLAFGGWIWYQSGQQSAMEYVTGFVVEKSLAMDNIFIIAMIFSYFAIPRQYQHRVLLWGILGVIILRGIMIAGGAAIVENFHWVLYLFAAFLVFTGLKMLFSSDHDEADIGNNRILKFLRSRLPVTEKLHGEKFFVKETDTTTGKLKTFVTPLFLALIMVEIADLIFAVDSIPAIFAITTDPFIVYTSNIFAILGLRALYFALAALIHRFAYLKYALAAVLVFVGSKIFVADMLGIAKIPPAVSLGVTVAILATGIIGSLIATRKEAKAIE</sequence>
<reference evidence="7 8" key="1">
    <citation type="submission" date="2020-02" db="EMBL/GenBank/DDBJ databases">
        <title>Plant-Promoting Endophytic Bacterium Rhizobium oryzihabitans sp. nov., Isolated from the Root of Rice.</title>
        <authorList>
            <person name="zhao J."/>
            <person name="Zhang G."/>
        </authorList>
    </citation>
    <scope>NUCLEOTIDE SEQUENCE [LARGE SCALE GENOMIC DNA]</scope>
    <source>
        <strain evidence="7 8">M15</strain>
    </source>
</reference>
<dbReference type="InterPro" id="IPR022369">
    <property type="entry name" value="Integral_membrane_TerC_rswitch"/>
</dbReference>
<evidence type="ECO:0000256" key="4">
    <source>
        <dbReference type="ARBA" id="ARBA00022989"/>
    </source>
</evidence>
<feature type="transmembrane region" description="Helical" evidence="6">
    <location>
        <begin position="139"/>
        <end position="157"/>
    </location>
</feature>
<evidence type="ECO:0000313" key="7">
    <source>
        <dbReference type="EMBL" id="QIB36716.1"/>
    </source>
</evidence>
<feature type="transmembrane region" description="Helical" evidence="6">
    <location>
        <begin position="46"/>
        <end position="66"/>
    </location>
</feature>
<feature type="transmembrane region" description="Helical" evidence="6">
    <location>
        <begin position="239"/>
        <end position="259"/>
    </location>
</feature>
<feature type="transmembrane region" description="Helical" evidence="6">
    <location>
        <begin position="271"/>
        <end position="292"/>
    </location>
</feature>
<dbReference type="PANTHER" id="PTHR30238">
    <property type="entry name" value="MEMBRANE BOUND PREDICTED REDOX MODULATOR"/>
    <property type="match status" value="1"/>
</dbReference>
<protein>
    <submittedName>
        <fullName evidence="7">TerC family protein</fullName>
    </submittedName>
</protein>
<evidence type="ECO:0000256" key="3">
    <source>
        <dbReference type="ARBA" id="ARBA00022692"/>
    </source>
</evidence>
<feature type="transmembrane region" description="Helical" evidence="6">
    <location>
        <begin position="14"/>
        <end position="34"/>
    </location>
</feature>
<keyword evidence="8" id="KW-1185">Reference proteome</keyword>
<evidence type="ECO:0000256" key="2">
    <source>
        <dbReference type="ARBA" id="ARBA00007511"/>
    </source>
</evidence>
<feature type="transmembrane region" description="Helical" evidence="6">
    <location>
        <begin position="86"/>
        <end position="104"/>
    </location>
</feature>
<dbReference type="PANTHER" id="PTHR30238:SF0">
    <property type="entry name" value="THYLAKOID MEMBRANE PROTEIN TERC, CHLOROPLASTIC"/>
    <property type="match status" value="1"/>
</dbReference>
<keyword evidence="5 6" id="KW-0472">Membrane</keyword>
<comment type="similarity">
    <text evidence="2">Belongs to the TerC family.</text>
</comment>
<dbReference type="Pfam" id="PF03741">
    <property type="entry name" value="TerC"/>
    <property type="match status" value="1"/>
</dbReference>
<dbReference type="RefSeq" id="WP_082182530.1">
    <property type="nucleotide sequence ID" value="NZ_CP048632.1"/>
</dbReference>
<dbReference type="EMBL" id="CP048632">
    <property type="protein sequence ID" value="QIB36716.1"/>
    <property type="molecule type" value="Genomic_DNA"/>
</dbReference>
<gene>
    <name evidence="7" type="ORF">G3A56_00770</name>
</gene>
<dbReference type="GO" id="GO:0016020">
    <property type="term" value="C:membrane"/>
    <property type="evidence" value="ECO:0007669"/>
    <property type="project" value="UniProtKB-SubCell"/>
</dbReference>
<proteinExistence type="inferred from homology"/>
<accession>A0A7L5BD19</accession>
<feature type="transmembrane region" description="Helical" evidence="6">
    <location>
        <begin position="111"/>
        <end position="133"/>
    </location>
</feature>
<comment type="subcellular location">
    <subcellularLocation>
        <location evidence="1">Membrane</location>
        <topology evidence="1">Multi-pass membrane protein</topology>
    </subcellularLocation>
</comment>
<evidence type="ECO:0000256" key="6">
    <source>
        <dbReference type="SAM" id="Phobius"/>
    </source>
</evidence>
<name>A0A7L5BD19_9HYPH</name>
<evidence type="ECO:0000256" key="1">
    <source>
        <dbReference type="ARBA" id="ARBA00004141"/>
    </source>
</evidence>
<dbReference type="AlphaFoldDB" id="A0A7L5BD19"/>
<keyword evidence="3 6" id="KW-0812">Transmembrane</keyword>
<dbReference type="NCBIfam" id="TIGR03718">
    <property type="entry name" value="R_switched_Alx"/>
    <property type="match status" value="1"/>
</dbReference>
<evidence type="ECO:0000256" key="5">
    <source>
        <dbReference type="ARBA" id="ARBA00023136"/>
    </source>
</evidence>
<dbReference type="Proteomes" id="UP000464865">
    <property type="component" value="Chromosome M15-11"/>
</dbReference>
<evidence type="ECO:0000313" key="8">
    <source>
        <dbReference type="Proteomes" id="UP000464865"/>
    </source>
</evidence>
<feature type="transmembrane region" description="Helical" evidence="6">
    <location>
        <begin position="298"/>
        <end position="318"/>
    </location>
</feature>
<organism evidence="7 8">
    <name type="scientific">Rhizobium oryzihabitans</name>
    <dbReference type="NCBI Taxonomy" id="2267833"/>
    <lineage>
        <taxon>Bacteria</taxon>
        <taxon>Pseudomonadati</taxon>
        <taxon>Pseudomonadota</taxon>
        <taxon>Alphaproteobacteria</taxon>
        <taxon>Hyphomicrobiales</taxon>
        <taxon>Rhizobiaceae</taxon>
        <taxon>Rhizobium/Agrobacterium group</taxon>
        <taxon>Rhizobium</taxon>
    </lineage>
</organism>